<evidence type="ECO:0000256" key="2">
    <source>
        <dbReference type="ARBA" id="ARBA00009773"/>
    </source>
</evidence>
<keyword evidence="4" id="KW-1003">Cell membrane</keyword>
<feature type="transmembrane region" description="Helical" evidence="8">
    <location>
        <begin position="315"/>
        <end position="333"/>
    </location>
</feature>
<name>A0AAD2DE03_9CLOT</name>
<evidence type="ECO:0000256" key="7">
    <source>
        <dbReference type="ARBA" id="ARBA00023136"/>
    </source>
</evidence>
<evidence type="ECO:0000313" key="10">
    <source>
        <dbReference type="Proteomes" id="UP001189143"/>
    </source>
</evidence>
<organism evidence="9 10">
    <name type="scientific">Clostridium neonatale</name>
    <dbReference type="NCBI Taxonomy" id="137838"/>
    <lineage>
        <taxon>Bacteria</taxon>
        <taxon>Bacillati</taxon>
        <taxon>Bacillota</taxon>
        <taxon>Clostridia</taxon>
        <taxon>Eubacteriales</taxon>
        <taxon>Clostridiaceae</taxon>
        <taxon>Clostridium</taxon>
    </lineage>
</organism>
<protein>
    <submittedName>
        <fullName evidence="9">Membrane protein, UPF2118 family</fullName>
    </submittedName>
</protein>
<keyword evidence="5 8" id="KW-0812">Transmembrane</keyword>
<evidence type="ECO:0000313" key="9">
    <source>
        <dbReference type="EMBL" id="CAI3548909.1"/>
    </source>
</evidence>
<feature type="transmembrane region" description="Helical" evidence="8">
    <location>
        <begin position="12"/>
        <end position="30"/>
    </location>
</feature>
<evidence type="ECO:0000256" key="3">
    <source>
        <dbReference type="ARBA" id="ARBA00022448"/>
    </source>
</evidence>
<reference evidence="9" key="1">
    <citation type="submission" date="2022-10" db="EMBL/GenBank/DDBJ databases">
        <authorList>
            <person name="Aires J."/>
            <person name="Mesa V."/>
        </authorList>
    </citation>
    <scope>NUCLEOTIDE SEQUENCE</scope>
    <source>
        <strain evidence="9">Clostridium neonatale JD116</strain>
    </source>
</reference>
<keyword evidence="7 8" id="KW-0472">Membrane</keyword>
<feature type="transmembrane region" description="Helical" evidence="8">
    <location>
        <begin position="91"/>
        <end position="116"/>
    </location>
</feature>
<keyword evidence="3" id="KW-0813">Transport</keyword>
<dbReference type="GeneID" id="68877295"/>
<keyword evidence="6 8" id="KW-1133">Transmembrane helix</keyword>
<dbReference type="InterPro" id="IPR002549">
    <property type="entry name" value="AI-2E-like"/>
</dbReference>
<sequence>MKIEIDKKLIKYGIYVAVTSISIYIAYLIISNIGDIFGKSLDILRNIYKLIKPLFFAFIIAYLLFPITKAIENFLKNNTIFQVKKESSRRILAILFSYLSVIGIILGLLCGIYFMIGGQISNNITISNIVDEISLYLNSNLFNSTSISDTIKNLNIPFINEIEPYILEALQYVQKYITSNLGNFTSYILSIGSGIATFFISLILSIYVLKDSEYFINLWKKLYNLVFRKSKLGYDIGYVFKTVNETFSKFIKGQLLEAFFVGVLSAIALTIVGIDYAFIIGVIAGICNMIPYVGPIVGTILAAIMGLLSGNPLKILYAIISMLVVQQIDNNLLAPKIVGDSVGLHPVFTMMAILIGGNIGGLFGMLLSVPIAASFRVLFNNWYDSYIKTHEKLKS</sequence>
<dbReference type="EMBL" id="CAMTCP010000088">
    <property type="protein sequence ID" value="CAI3548909.1"/>
    <property type="molecule type" value="Genomic_DNA"/>
</dbReference>
<evidence type="ECO:0000256" key="1">
    <source>
        <dbReference type="ARBA" id="ARBA00004651"/>
    </source>
</evidence>
<comment type="similarity">
    <text evidence="2">Belongs to the autoinducer-2 exporter (AI-2E) (TC 2.A.86) family.</text>
</comment>
<accession>A0AAD2DE03</accession>
<feature type="transmembrane region" description="Helical" evidence="8">
    <location>
        <begin position="50"/>
        <end position="71"/>
    </location>
</feature>
<feature type="transmembrane region" description="Helical" evidence="8">
    <location>
        <begin position="258"/>
        <end position="283"/>
    </location>
</feature>
<evidence type="ECO:0000256" key="5">
    <source>
        <dbReference type="ARBA" id="ARBA00022692"/>
    </source>
</evidence>
<feature type="transmembrane region" description="Helical" evidence="8">
    <location>
        <begin position="353"/>
        <end position="379"/>
    </location>
</feature>
<feature type="transmembrane region" description="Helical" evidence="8">
    <location>
        <begin position="187"/>
        <end position="209"/>
    </location>
</feature>
<evidence type="ECO:0000256" key="8">
    <source>
        <dbReference type="SAM" id="Phobius"/>
    </source>
</evidence>
<dbReference type="RefSeq" id="WP_125148122.1">
    <property type="nucleotide sequence ID" value="NZ_CAKJVD010000002.1"/>
</dbReference>
<dbReference type="AlphaFoldDB" id="A0AAD2DE03"/>
<comment type="subcellular location">
    <subcellularLocation>
        <location evidence="1">Cell membrane</location>
        <topology evidence="1">Multi-pass membrane protein</topology>
    </subcellularLocation>
</comment>
<dbReference type="GO" id="GO:0005886">
    <property type="term" value="C:plasma membrane"/>
    <property type="evidence" value="ECO:0007669"/>
    <property type="project" value="UniProtKB-SubCell"/>
</dbReference>
<evidence type="ECO:0000256" key="4">
    <source>
        <dbReference type="ARBA" id="ARBA00022475"/>
    </source>
</evidence>
<comment type="caution">
    <text evidence="9">The sequence shown here is derived from an EMBL/GenBank/DDBJ whole genome shotgun (WGS) entry which is preliminary data.</text>
</comment>
<dbReference type="PANTHER" id="PTHR21716:SF53">
    <property type="entry name" value="PERMEASE PERM-RELATED"/>
    <property type="match status" value="1"/>
</dbReference>
<dbReference type="Proteomes" id="UP001189143">
    <property type="component" value="Unassembled WGS sequence"/>
</dbReference>
<evidence type="ECO:0000256" key="6">
    <source>
        <dbReference type="ARBA" id="ARBA00022989"/>
    </source>
</evidence>
<dbReference type="GO" id="GO:0055085">
    <property type="term" value="P:transmembrane transport"/>
    <property type="evidence" value="ECO:0007669"/>
    <property type="project" value="TreeGrafter"/>
</dbReference>
<gene>
    <name evidence="9" type="ORF">CNEO2_170051</name>
</gene>
<proteinExistence type="inferred from homology"/>
<feature type="transmembrane region" description="Helical" evidence="8">
    <location>
        <begin position="289"/>
        <end position="308"/>
    </location>
</feature>
<dbReference type="PANTHER" id="PTHR21716">
    <property type="entry name" value="TRANSMEMBRANE PROTEIN"/>
    <property type="match status" value="1"/>
</dbReference>
<dbReference type="Pfam" id="PF01594">
    <property type="entry name" value="AI-2E_transport"/>
    <property type="match status" value="1"/>
</dbReference>